<keyword evidence="1" id="KW-0408">Iron</keyword>
<dbReference type="InterPro" id="IPR007167">
    <property type="entry name" value="Fe-transptr_FeoA-like"/>
</dbReference>
<sequence length="77" mass="8065">MTGLPLAFVPAGRKVTVSEVRAGPGMFRRLSSMGLHPSSLVEVVCADRGSLIVAVAGCRYALSRGMAMKVMVQEEGA</sequence>
<dbReference type="SMART" id="SM00899">
    <property type="entry name" value="FeoA"/>
    <property type="match status" value="1"/>
</dbReference>
<accession>A0A0W8EY37</accession>
<organism evidence="3">
    <name type="scientific">hydrocarbon metagenome</name>
    <dbReference type="NCBI Taxonomy" id="938273"/>
    <lineage>
        <taxon>unclassified sequences</taxon>
        <taxon>metagenomes</taxon>
        <taxon>ecological metagenomes</taxon>
    </lineage>
</organism>
<evidence type="ECO:0000313" key="3">
    <source>
        <dbReference type="EMBL" id="KUG13298.1"/>
    </source>
</evidence>
<dbReference type="PANTHER" id="PTHR43151">
    <property type="entry name" value="FEOA FAMILY PROTEIN"/>
    <property type="match status" value="1"/>
</dbReference>
<dbReference type="InterPro" id="IPR053184">
    <property type="entry name" value="FeoA-like"/>
</dbReference>
<dbReference type="InterPro" id="IPR008988">
    <property type="entry name" value="Transcriptional_repressor_C"/>
</dbReference>
<dbReference type="GO" id="GO:0046914">
    <property type="term" value="F:transition metal ion binding"/>
    <property type="evidence" value="ECO:0007669"/>
    <property type="project" value="InterPro"/>
</dbReference>
<protein>
    <submittedName>
        <fullName evidence="3">Ferrous iron transport protein a</fullName>
    </submittedName>
</protein>
<reference evidence="3" key="1">
    <citation type="journal article" date="2015" name="Proc. Natl. Acad. Sci. U.S.A.">
        <title>Networks of energetic and metabolic interactions define dynamics in microbial communities.</title>
        <authorList>
            <person name="Embree M."/>
            <person name="Liu J.K."/>
            <person name="Al-Bassam M.M."/>
            <person name="Zengler K."/>
        </authorList>
    </citation>
    <scope>NUCLEOTIDE SEQUENCE</scope>
</reference>
<dbReference type="PANTHER" id="PTHR43151:SF1">
    <property type="entry name" value="SSR2333 PROTEIN"/>
    <property type="match status" value="1"/>
</dbReference>
<dbReference type="AlphaFoldDB" id="A0A0W8EY37"/>
<evidence type="ECO:0000259" key="2">
    <source>
        <dbReference type="SMART" id="SM00899"/>
    </source>
</evidence>
<feature type="domain" description="Ferrous iron transporter FeoA-like" evidence="2">
    <location>
        <begin position="4"/>
        <end position="74"/>
    </location>
</feature>
<gene>
    <name evidence="3" type="ORF">ASZ90_016387</name>
</gene>
<dbReference type="EMBL" id="LNQE01001720">
    <property type="protein sequence ID" value="KUG13298.1"/>
    <property type="molecule type" value="Genomic_DNA"/>
</dbReference>
<name>A0A0W8EY37_9ZZZZ</name>
<dbReference type="Pfam" id="PF04023">
    <property type="entry name" value="FeoA"/>
    <property type="match status" value="1"/>
</dbReference>
<dbReference type="Gene3D" id="2.30.30.90">
    <property type="match status" value="1"/>
</dbReference>
<proteinExistence type="predicted"/>
<evidence type="ECO:0000256" key="1">
    <source>
        <dbReference type="ARBA" id="ARBA00023004"/>
    </source>
</evidence>
<comment type="caution">
    <text evidence="3">The sequence shown here is derived from an EMBL/GenBank/DDBJ whole genome shotgun (WGS) entry which is preliminary data.</text>
</comment>
<dbReference type="InterPro" id="IPR038157">
    <property type="entry name" value="FeoA_core_dom"/>
</dbReference>
<dbReference type="SUPFAM" id="SSF50037">
    <property type="entry name" value="C-terminal domain of transcriptional repressors"/>
    <property type="match status" value="1"/>
</dbReference>